<accession>A0A2P9AWJ3</accession>
<evidence type="ECO:0000256" key="1">
    <source>
        <dbReference type="SAM" id="MobiDB-lite"/>
    </source>
</evidence>
<evidence type="ECO:0000313" key="2">
    <source>
        <dbReference type="EMBL" id="SJM35578.1"/>
    </source>
</evidence>
<dbReference type="EMBL" id="FUIG01000093">
    <property type="protein sequence ID" value="SJM35578.1"/>
    <property type="molecule type" value="Genomic_DNA"/>
</dbReference>
<evidence type="ECO:0000313" key="3">
    <source>
        <dbReference type="Proteomes" id="UP000245698"/>
    </source>
</evidence>
<keyword evidence="3" id="KW-1185">Reference proteome</keyword>
<gene>
    <name evidence="2" type="ORF">BQ8482_800001</name>
</gene>
<feature type="region of interest" description="Disordered" evidence="1">
    <location>
        <begin position="68"/>
        <end position="146"/>
    </location>
</feature>
<dbReference type="Proteomes" id="UP000245698">
    <property type="component" value="Unassembled WGS sequence"/>
</dbReference>
<dbReference type="AlphaFoldDB" id="A0A2P9AWJ3"/>
<reference evidence="3" key="1">
    <citation type="submission" date="2016-12" db="EMBL/GenBank/DDBJ databases">
        <authorList>
            <person name="Brunel B."/>
        </authorList>
    </citation>
    <scope>NUCLEOTIDE SEQUENCE [LARGE SCALE GENOMIC DNA]</scope>
</reference>
<proteinExistence type="predicted"/>
<organism evidence="2 3">
    <name type="scientific">Mesorhizobium delmotii</name>
    <dbReference type="NCBI Taxonomy" id="1631247"/>
    <lineage>
        <taxon>Bacteria</taxon>
        <taxon>Pseudomonadati</taxon>
        <taxon>Pseudomonadota</taxon>
        <taxon>Alphaproteobacteria</taxon>
        <taxon>Hyphomicrobiales</taxon>
        <taxon>Phyllobacteriaceae</taxon>
        <taxon>Mesorhizobium</taxon>
    </lineage>
</organism>
<sequence>MDRLPAGIFPARAGSVAPVQAAIPGAPAGRLRRRSASLLQRSRQPGRPCHFLHPTGWIEADRMGRLRQAPVRRSRTGPRLSGPLHPSRRHRQQPPREPGPGKGQLPLERLSPPRQVQAQAHDLKRRRVHPALPAARPSRRIPSHPPLRLLANGHRVAKLAQCRLLLAAPTPLTPDPTADYRQRYRCLTGRSLDICPGCGAAMASLGPIPRKAPTWPDTS</sequence>
<name>A0A2P9AWJ3_9HYPH</name>
<protein>
    <submittedName>
        <fullName evidence="2">Uncharacterized protein</fullName>
    </submittedName>
</protein>